<evidence type="ECO:0000313" key="2">
    <source>
        <dbReference type="EMBL" id="MCM8558375.1"/>
    </source>
</evidence>
<dbReference type="EMBL" id="JAMSHT010000001">
    <property type="protein sequence ID" value="MCM8558375.1"/>
    <property type="molecule type" value="Genomic_DNA"/>
</dbReference>
<comment type="caution">
    <text evidence="2">The sequence shown here is derived from an EMBL/GenBank/DDBJ whole genome shotgun (WGS) entry which is preliminary data.</text>
</comment>
<dbReference type="RefSeq" id="WP_252115223.1">
    <property type="nucleotide sequence ID" value="NZ_JAMSHT010000001.1"/>
</dbReference>
<dbReference type="InterPro" id="IPR050491">
    <property type="entry name" value="AmpC-like"/>
</dbReference>
<dbReference type="PANTHER" id="PTHR46825">
    <property type="entry name" value="D-ALANYL-D-ALANINE-CARBOXYPEPTIDASE/ENDOPEPTIDASE AMPH"/>
    <property type="match status" value="1"/>
</dbReference>
<dbReference type="SUPFAM" id="SSF56601">
    <property type="entry name" value="beta-lactamase/transpeptidase-like"/>
    <property type="match status" value="1"/>
</dbReference>
<dbReference type="AlphaFoldDB" id="A0A9X2EHY3"/>
<dbReference type="InterPro" id="IPR001466">
    <property type="entry name" value="Beta-lactam-related"/>
</dbReference>
<keyword evidence="3" id="KW-1185">Reference proteome</keyword>
<dbReference type="PANTHER" id="PTHR46825:SF7">
    <property type="entry name" value="D-ALANYL-D-ALANINE CARBOXYPEPTIDASE"/>
    <property type="match status" value="1"/>
</dbReference>
<reference evidence="2" key="1">
    <citation type="submission" date="2022-06" db="EMBL/GenBank/DDBJ databases">
        <title>Sphingomicrobium sedimins sp. nov., a marine bacterium isolated from tidal flat.</title>
        <authorList>
            <person name="Kim C.-H."/>
            <person name="Yoo Y."/>
            <person name="Kim J.-J."/>
        </authorList>
    </citation>
    <scope>NUCLEOTIDE SEQUENCE</scope>
    <source>
        <strain evidence="2">GRR-S6-50</strain>
    </source>
</reference>
<organism evidence="2 3">
    <name type="scientific">Sphingomicrobium sediminis</name>
    <dbReference type="NCBI Taxonomy" id="2950949"/>
    <lineage>
        <taxon>Bacteria</taxon>
        <taxon>Pseudomonadati</taxon>
        <taxon>Pseudomonadota</taxon>
        <taxon>Alphaproteobacteria</taxon>
        <taxon>Sphingomonadales</taxon>
        <taxon>Sphingomonadaceae</taxon>
        <taxon>Sphingomicrobium</taxon>
    </lineage>
</organism>
<evidence type="ECO:0000313" key="3">
    <source>
        <dbReference type="Proteomes" id="UP001155128"/>
    </source>
</evidence>
<protein>
    <submittedName>
        <fullName evidence="2">Beta-lactamase family protein</fullName>
    </submittedName>
</protein>
<feature type="domain" description="Beta-lactamase-related" evidence="1">
    <location>
        <begin position="40"/>
        <end position="326"/>
    </location>
</feature>
<evidence type="ECO:0000259" key="1">
    <source>
        <dbReference type="Pfam" id="PF00144"/>
    </source>
</evidence>
<sequence>MFEILFATPVDDDATQAMQRAEAAAAQCQSAVAIAGSMPGGLLSIDNGKGLDTTMPVRIASVTKTVTAAAALRLVEQGKLDLDAPIAGTLSPALEAILVEDGYDVGAITLRQLLSHSAGLYSHAEDPRYAPLVFSDPDKKWTPQEQVQLMAEYGDPVAAPGGRFQYSDTGYVLVGDMIERASGMELAAAVRALLGMDEMQLSMSWWEVYEDGRGTRARQYVGGADVTDIHGSADAFGGGGLVMPMTDLVRLFDAIAKGEVFEHSATLEEMRWQGEHENANRYRLGLFAREADGAMRWSHSGFWGVLAISEPTSGRTLAGVTNEQSDFPCLATAMRAALDQPDD</sequence>
<dbReference type="InterPro" id="IPR012338">
    <property type="entry name" value="Beta-lactam/transpept-like"/>
</dbReference>
<dbReference type="Pfam" id="PF00144">
    <property type="entry name" value="Beta-lactamase"/>
    <property type="match status" value="1"/>
</dbReference>
<gene>
    <name evidence="2" type="ORF">NDO55_11155</name>
</gene>
<dbReference type="Gene3D" id="3.40.710.10">
    <property type="entry name" value="DD-peptidase/beta-lactamase superfamily"/>
    <property type="match status" value="1"/>
</dbReference>
<accession>A0A9X2EHY3</accession>
<proteinExistence type="predicted"/>
<name>A0A9X2EHY3_9SPHN</name>
<dbReference type="Proteomes" id="UP001155128">
    <property type="component" value="Unassembled WGS sequence"/>
</dbReference>